<organism evidence="1 2">
    <name type="scientific">Meloidogyne enterolobii</name>
    <name type="common">Root-knot nematode worm</name>
    <name type="synonym">Meloidogyne mayaguensis</name>
    <dbReference type="NCBI Taxonomy" id="390850"/>
    <lineage>
        <taxon>Eukaryota</taxon>
        <taxon>Metazoa</taxon>
        <taxon>Ecdysozoa</taxon>
        <taxon>Nematoda</taxon>
        <taxon>Chromadorea</taxon>
        <taxon>Rhabditida</taxon>
        <taxon>Tylenchina</taxon>
        <taxon>Tylenchomorpha</taxon>
        <taxon>Tylenchoidea</taxon>
        <taxon>Meloidogynidae</taxon>
        <taxon>Meloidogyninae</taxon>
        <taxon>Meloidogyne</taxon>
    </lineage>
</organism>
<protein>
    <submittedName>
        <fullName evidence="1">Uncharacterized protein</fullName>
    </submittedName>
</protein>
<accession>A0ACB0XY36</accession>
<name>A0ACB0XY36_MELEN</name>
<sequence>MYEIGSEIEVVVDSDGETEVEDSPRTSWRNTYMGKISRGFYENDKQDLEKLNGERANKVDSDGEKFSDDKDSGTKTEVDDQDVATGREMEKGVETAKGVDTAKIVDLKEESKEVIVEEKKEETKKVMDEQSNYDTKISSEEQSTESTATKRSEEQSTDTRTITLDQSSEETTEEEVNDNNDKESKEVIGVDEQSNYDTNNKK</sequence>
<gene>
    <name evidence="1" type="ORF">MENTE1834_LOCUS5186</name>
</gene>
<evidence type="ECO:0000313" key="1">
    <source>
        <dbReference type="EMBL" id="CAK5023406.1"/>
    </source>
</evidence>
<evidence type="ECO:0000313" key="2">
    <source>
        <dbReference type="Proteomes" id="UP001497535"/>
    </source>
</evidence>
<proteinExistence type="predicted"/>
<keyword evidence="2" id="KW-1185">Reference proteome</keyword>
<reference evidence="1" key="1">
    <citation type="submission" date="2023-11" db="EMBL/GenBank/DDBJ databases">
        <authorList>
            <person name="Poullet M."/>
        </authorList>
    </citation>
    <scope>NUCLEOTIDE SEQUENCE</scope>
    <source>
        <strain evidence="1">E1834</strain>
    </source>
</reference>
<comment type="caution">
    <text evidence="1">The sequence shown here is derived from an EMBL/GenBank/DDBJ whole genome shotgun (WGS) entry which is preliminary data.</text>
</comment>
<dbReference type="EMBL" id="CAVMJV010000004">
    <property type="protein sequence ID" value="CAK5023406.1"/>
    <property type="molecule type" value="Genomic_DNA"/>
</dbReference>
<dbReference type="Proteomes" id="UP001497535">
    <property type="component" value="Unassembled WGS sequence"/>
</dbReference>